<proteinExistence type="predicted"/>
<accession>A0A3E2H9S4</accession>
<feature type="domain" description="Cryptic loci regulator 2 C-terminal" evidence="2">
    <location>
        <begin position="383"/>
        <end position="503"/>
    </location>
</feature>
<evidence type="ECO:0000256" key="1">
    <source>
        <dbReference type="SAM" id="MobiDB-lite"/>
    </source>
</evidence>
<dbReference type="AlphaFoldDB" id="A0A3E2H9S4"/>
<feature type="non-terminal residue" evidence="4">
    <location>
        <position position="1"/>
    </location>
</feature>
<dbReference type="OMA" id="RFYPTHR"/>
<dbReference type="InterPro" id="IPR038986">
    <property type="entry name" value="Clr2"/>
</dbReference>
<sequence length="852" mass="95790">MAPAYYPVTVCRSDGQFEVTLKNGASKELNRPTAEQLDKTPDAEGYVDFYEPLGLEDTKAKDWRRKIGGMLMHVLGGKEHAGRSYILKEFPEGYVLYEHKKYNQNKVSEDKGKEKGKHAAGVFERQDAYMYGHPQGRKKRYRSPADFFPHVLWLATDEEGDPRNCSCKLCSPDGEQEFEEPPVNPDATMKKEIKPAPEFITPAENKQPAPLPARAGFKTPDAATQASRPKPNSLVAASSHRSAEQELDSMANGIYTYRPGELVWFTKGAAWGLGVISKRQAVNNKPRYLLQPLSHPLRYPPYQIKEGDNVMRPWLAWTVPSTTHPQIRTMAYDEVPWERVLAGEFGPGDAEVDGSILAAQAINSSYSLFDRIDNPLAVPGEAHYRGMFLGGEKIWVGEPVRLRGIGDEIIILIIHKLIERTTQSPPTSMVTVVGDIHKLVSMPNPYKDRSEWPVPALPDRMVADLRFRNEVADVAGRRDWLEWRLLEPAARRGLSDIRGRWYESRSLLPIIKPPDFVKQEIARGEMSDTGNLLNTRGDGFAAVLKRKKNRKDTFGRAVPDDLKVSRGLDGPESDGLFPDEVQTNQDLFSYTSGRFLYNENTRLREQYVEFDANALLREAEKHIGPSHGHAACIIKLAEGGFNRVFLLTMDDGFEAIVKIPYRITGPKHYATASEAATLHYLHSKGIPVPRVYGYSSSESNPHEQASVNDINLPSGFVEIEKKFLDIPFGSIGSMYFKGDVPSGLQAALYATTSAEKDNDTEISCPVKFTDAELDGFQEQKQLRFELNSVVNHWRDEIGGISEDGWMSDERYDDVVRKVAELKASLLATAEGDEEDIRLLEKGWLFRDREEIN</sequence>
<evidence type="ECO:0000259" key="3">
    <source>
        <dbReference type="Pfam" id="PF16761"/>
    </source>
</evidence>
<dbReference type="Pfam" id="PF16761">
    <property type="entry name" value="Clr2_transil"/>
    <property type="match status" value="1"/>
</dbReference>
<reference evidence="4 5" key="1">
    <citation type="submission" date="2018-05" db="EMBL/GenBank/DDBJ databases">
        <title>Draft genome sequence of Scytalidium lignicola DSM 105466, a ubiquitous saprotrophic fungus.</title>
        <authorList>
            <person name="Buettner E."/>
            <person name="Gebauer A.M."/>
            <person name="Hofrichter M."/>
            <person name="Liers C."/>
            <person name="Kellner H."/>
        </authorList>
    </citation>
    <scope>NUCLEOTIDE SEQUENCE [LARGE SCALE GENOMIC DNA]</scope>
    <source>
        <strain evidence="4 5">DSM 105466</strain>
    </source>
</reference>
<organism evidence="4 5">
    <name type="scientific">Scytalidium lignicola</name>
    <name type="common">Hyphomycete</name>
    <dbReference type="NCBI Taxonomy" id="5539"/>
    <lineage>
        <taxon>Eukaryota</taxon>
        <taxon>Fungi</taxon>
        <taxon>Dikarya</taxon>
        <taxon>Ascomycota</taxon>
        <taxon>Pezizomycotina</taxon>
        <taxon>Leotiomycetes</taxon>
        <taxon>Leotiomycetes incertae sedis</taxon>
        <taxon>Scytalidium</taxon>
    </lineage>
</organism>
<dbReference type="InterPro" id="IPR018839">
    <property type="entry name" value="Tscrpt-silencing_Clr2_C"/>
</dbReference>
<comment type="caution">
    <text evidence="4">The sequence shown here is derived from an EMBL/GenBank/DDBJ whole genome shotgun (WGS) entry which is preliminary data.</text>
</comment>
<dbReference type="OrthoDB" id="2421327at2759"/>
<evidence type="ECO:0008006" key="6">
    <source>
        <dbReference type="Google" id="ProtNLM"/>
    </source>
</evidence>
<dbReference type="PANTHER" id="PTHR38046:SF1">
    <property type="entry name" value="CRYPTIC LOCI REGULATOR 2"/>
    <property type="match status" value="1"/>
</dbReference>
<dbReference type="GO" id="GO:0031934">
    <property type="term" value="C:mating-type region heterochromatin"/>
    <property type="evidence" value="ECO:0007669"/>
    <property type="project" value="TreeGrafter"/>
</dbReference>
<dbReference type="GO" id="GO:0030466">
    <property type="term" value="P:silent mating-type cassette heterochromatin formation"/>
    <property type="evidence" value="ECO:0007669"/>
    <property type="project" value="TreeGrafter"/>
</dbReference>
<evidence type="ECO:0000313" key="4">
    <source>
        <dbReference type="EMBL" id="RFU30175.1"/>
    </source>
</evidence>
<feature type="region of interest" description="Disordered" evidence="1">
    <location>
        <begin position="201"/>
        <end position="245"/>
    </location>
</feature>
<feature type="domain" description="Cryptic loci regulator 2 N-terminal" evidence="3">
    <location>
        <begin position="85"/>
        <end position="170"/>
    </location>
</feature>
<name>A0A3E2H9S4_SCYLI</name>
<dbReference type="STRING" id="5539.A0A3E2H9S4"/>
<dbReference type="Pfam" id="PF10383">
    <property type="entry name" value="Clr2"/>
    <property type="match status" value="1"/>
</dbReference>
<gene>
    <name evidence="4" type="ORF">B7463_g6170</name>
</gene>
<evidence type="ECO:0000259" key="2">
    <source>
        <dbReference type="Pfam" id="PF10383"/>
    </source>
</evidence>
<dbReference type="Proteomes" id="UP000258309">
    <property type="component" value="Unassembled WGS sequence"/>
</dbReference>
<feature type="non-terminal residue" evidence="4">
    <location>
        <position position="852"/>
    </location>
</feature>
<dbReference type="SUPFAM" id="SSF56112">
    <property type="entry name" value="Protein kinase-like (PK-like)"/>
    <property type="match status" value="1"/>
</dbReference>
<keyword evidence="5" id="KW-1185">Reference proteome</keyword>
<evidence type="ECO:0000313" key="5">
    <source>
        <dbReference type="Proteomes" id="UP000258309"/>
    </source>
</evidence>
<dbReference type="InterPro" id="IPR011009">
    <property type="entry name" value="Kinase-like_dom_sf"/>
</dbReference>
<dbReference type="GO" id="GO:0033553">
    <property type="term" value="C:rDNA heterochromatin"/>
    <property type="evidence" value="ECO:0007669"/>
    <property type="project" value="TreeGrafter"/>
</dbReference>
<dbReference type="InterPro" id="IPR031915">
    <property type="entry name" value="Clr2_N"/>
</dbReference>
<dbReference type="PANTHER" id="PTHR38046">
    <property type="entry name" value="CRYPTIC LOCI REGULATOR 2"/>
    <property type="match status" value="1"/>
</dbReference>
<protein>
    <recommendedName>
        <fullName evidence="6">Cryptic loci regulator 2 N-terminal domain-containing protein</fullName>
    </recommendedName>
</protein>
<dbReference type="EMBL" id="NCSJ02000107">
    <property type="protein sequence ID" value="RFU30175.1"/>
    <property type="molecule type" value="Genomic_DNA"/>
</dbReference>
<dbReference type="GO" id="GO:0070824">
    <property type="term" value="C:SHREC complex"/>
    <property type="evidence" value="ECO:0007669"/>
    <property type="project" value="InterPro"/>
</dbReference>